<evidence type="ECO:0000313" key="2">
    <source>
        <dbReference type="EMBL" id="EDR29914.1"/>
    </source>
</evidence>
<dbReference type="EMBL" id="DS547877">
    <property type="protein sequence ID" value="EDR29914.1"/>
    <property type="molecule type" value="Genomic_DNA"/>
</dbReference>
<dbReference type="GeneID" id="5878841"/>
<protein>
    <submittedName>
        <fullName evidence="2">Uncharacterized protein</fullName>
    </submittedName>
</protein>
<gene>
    <name evidence="2" type="ORF">EDI_126110</name>
</gene>
<dbReference type="Proteomes" id="UP000008076">
    <property type="component" value="Unassembled WGS sequence"/>
</dbReference>
<accession>B0E6D0</accession>
<name>B0E6D0_ENTDS</name>
<feature type="compositionally biased region" description="Basic and acidic residues" evidence="1">
    <location>
        <begin position="169"/>
        <end position="184"/>
    </location>
</feature>
<dbReference type="AlphaFoldDB" id="B0E6D0"/>
<organism evidence="3">
    <name type="scientific">Entamoeba dispar (strain ATCC PRA-260 / SAW760)</name>
    <dbReference type="NCBI Taxonomy" id="370354"/>
    <lineage>
        <taxon>Eukaryota</taxon>
        <taxon>Amoebozoa</taxon>
        <taxon>Evosea</taxon>
        <taxon>Archamoebae</taxon>
        <taxon>Mastigamoebida</taxon>
        <taxon>Entamoebidae</taxon>
        <taxon>Entamoeba</taxon>
    </lineage>
</organism>
<reference evidence="3" key="1">
    <citation type="submission" date="2007-12" db="EMBL/GenBank/DDBJ databases">
        <title>Annotation of Entamoeba dispar SAW760.</title>
        <authorList>
            <person name="Lorenzi H."/>
            <person name="Inman J."/>
            <person name="Schobel S."/>
            <person name="Amedeo P."/>
            <person name="Caler E."/>
        </authorList>
    </citation>
    <scope>NUCLEOTIDE SEQUENCE [LARGE SCALE GENOMIC DNA]</scope>
    <source>
        <strain evidence="3">ATCC PRA-260 / SAW760</strain>
    </source>
</reference>
<feature type="compositionally biased region" description="Basic and acidic residues" evidence="1">
    <location>
        <begin position="149"/>
        <end position="162"/>
    </location>
</feature>
<feature type="region of interest" description="Disordered" evidence="1">
    <location>
        <begin position="148"/>
        <end position="184"/>
    </location>
</feature>
<evidence type="ECO:0000313" key="3">
    <source>
        <dbReference type="Proteomes" id="UP000008076"/>
    </source>
</evidence>
<dbReference type="KEGG" id="edi:EDI_126110"/>
<proteinExistence type="predicted"/>
<keyword evidence="3" id="KW-1185">Reference proteome</keyword>
<sequence length="184" mass="21775">MLIFKRQTYLIIMSSLNRPRDDIYTDVAAMDLVDVYTESQSDPVVNSLLKKFYYTMKEPSYIDWKINTSGKVKDDEERRDLLRYKLESIRRCERISKYLDENGIGLNSFNVWNRKFTKKSNKKSLDQSSIPDWIRRCSAKMAEDDEDLDAIRNEEVENDSKRALLKPIKSKDNEKKPKKNETDN</sequence>
<dbReference type="RefSeq" id="XP_001733949.1">
    <property type="nucleotide sequence ID" value="XM_001733897.1"/>
</dbReference>
<dbReference type="VEuPathDB" id="AmoebaDB:EDI_126110"/>
<evidence type="ECO:0000256" key="1">
    <source>
        <dbReference type="SAM" id="MobiDB-lite"/>
    </source>
</evidence>